<dbReference type="SMR" id="U9TGG1"/>
<evidence type="ECO:0000313" key="4">
    <source>
        <dbReference type="Proteomes" id="UP000018888"/>
    </source>
</evidence>
<evidence type="ECO:0000256" key="1">
    <source>
        <dbReference type="SAM" id="MobiDB-lite"/>
    </source>
</evidence>
<protein>
    <submittedName>
        <fullName evidence="2">Uncharacterized protein</fullName>
    </submittedName>
</protein>
<reference evidence="2" key="2">
    <citation type="submission" date="2013-07" db="EMBL/GenBank/DDBJ databases">
        <title>The genome of an arbuscular mycorrhizal fungus provides insights into the evolution of the oldest plant symbiosis.</title>
        <authorList>
            <consortium name="DOE Joint Genome Institute"/>
            <person name="Tisserant E."/>
            <person name="Malbreil M."/>
            <person name="Kuo A."/>
            <person name="Kohler A."/>
            <person name="Symeonidi A."/>
            <person name="Balestrini R."/>
            <person name="Charron P."/>
            <person name="Duensing N."/>
            <person name="Frei-dit-Frey N."/>
            <person name="Gianinazzi-Pearson V."/>
            <person name="Gilbert B."/>
            <person name="Handa Y."/>
            <person name="Hijri M."/>
            <person name="Kaul R."/>
            <person name="Kawaguchi M."/>
            <person name="Krajinski F."/>
            <person name="Lammers P."/>
            <person name="Lapierre D."/>
            <person name="Masclaux F.G."/>
            <person name="Murat C."/>
            <person name="Morin E."/>
            <person name="Ndikumana S."/>
            <person name="Pagni M."/>
            <person name="Petitpierre D."/>
            <person name="Requena N."/>
            <person name="Rosikiewicz P."/>
            <person name="Riley R."/>
            <person name="Saito K."/>
            <person name="San Clemente H."/>
            <person name="Shapiro H."/>
            <person name="van Tuinen D."/>
            <person name="Becard G."/>
            <person name="Bonfante P."/>
            <person name="Paszkowski U."/>
            <person name="Shachar-Hill Y."/>
            <person name="Young J.P."/>
            <person name="Sanders I.R."/>
            <person name="Henrissat B."/>
            <person name="Rensing S.A."/>
            <person name="Grigoriev I.V."/>
            <person name="Corradi N."/>
            <person name="Roux C."/>
            <person name="Martin F."/>
        </authorList>
    </citation>
    <scope>NUCLEOTIDE SEQUENCE</scope>
    <source>
        <strain evidence="2">DAOM 197198</strain>
    </source>
</reference>
<reference evidence="3 4" key="3">
    <citation type="journal article" date="2018" name="New Phytol.">
        <title>High intraspecific genome diversity in the model arbuscular mycorrhizal symbiont Rhizophagus irregularis.</title>
        <authorList>
            <person name="Chen E.C.H."/>
            <person name="Morin E."/>
            <person name="Beaudet D."/>
            <person name="Noel J."/>
            <person name="Yildirir G."/>
            <person name="Ndikumana S."/>
            <person name="Charron P."/>
            <person name="St-Onge C."/>
            <person name="Giorgi J."/>
            <person name="Kruger M."/>
            <person name="Marton T."/>
            <person name="Ropars J."/>
            <person name="Grigoriev I.V."/>
            <person name="Hainaut M."/>
            <person name="Henrissat B."/>
            <person name="Roux C."/>
            <person name="Martin F."/>
            <person name="Corradi N."/>
        </authorList>
    </citation>
    <scope>NUCLEOTIDE SEQUENCE [LARGE SCALE GENOMIC DNA]</scope>
    <source>
        <strain evidence="4">DAOM 181602 / DAOM 197198 / MUCL 43194</strain>
        <strain evidence="3">DAOM 197198</strain>
    </source>
</reference>
<dbReference type="EMBL" id="AUPC02000163">
    <property type="protein sequence ID" value="POG67858.1"/>
    <property type="molecule type" value="Genomic_DNA"/>
</dbReference>
<dbReference type="EMBL" id="KI293043">
    <property type="protein sequence ID" value="ESA05413.1"/>
    <property type="molecule type" value="Genomic_DNA"/>
</dbReference>
<name>U9TGG1_RHIID</name>
<dbReference type="AlphaFoldDB" id="U9TGG1"/>
<evidence type="ECO:0000313" key="3">
    <source>
        <dbReference type="EMBL" id="POG67858.1"/>
    </source>
</evidence>
<gene>
    <name evidence="3" type="ORF">GLOIN_2v1778916</name>
    <name evidence="2" type="ORF">GLOINDRAFT_35551</name>
</gene>
<feature type="region of interest" description="Disordered" evidence="1">
    <location>
        <begin position="120"/>
        <end position="151"/>
    </location>
</feature>
<evidence type="ECO:0000313" key="2">
    <source>
        <dbReference type="EMBL" id="ESA05413.1"/>
    </source>
</evidence>
<proteinExistence type="predicted"/>
<dbReference type="VEuPathDB" id="FungiDB:RhiirFUN_013395"/>
<reference evidence="3 4" key="1">
    <citation type="journal article" date="2013" name="Proc. Natl. Acad. Sci. U.S.A.">
        <title>Genome of an arbuscular mycorrhizal fungus provides insight into the oldest plant symbiosis.</title>
        <authorList>
            <person name="Tisserant E."/>
            <person name="Malbreil M."/>
            <person name="Kuo A."/>
            <person name="Kohler A."/>
            <person name="Symeonidi A."/>
            <person name="Balestrini R."/>
            <person name="Charron P."/>
            <person name="Duensing N."/>
            <person name="Frei Dit Frey N."/>
            <person name="Gianinazzi-Pearson V."/>
            <person name="Gilbert L.B."/>
            <person name="Handa Y."/>
            <person name="Herr J.R."/>
            <person name="Hijri M."/>
            <person name="Koul R."/>
            <person name="Kawaguchi M."/>
            <person name="Krajinski F."/>
            <person name="Lammers P.J."/>
            <person name="Masclaux F.G."/>
            <person name="Murat C."/>
            <person name="Morin E."/>
            <person name="Ndikumana S."/>
            <person name="Pagni M."/>
            <person name="Petitpierre D."/>
            <person name="Requena N."/>
            <person name="Rosikiewicz P."/>
            <person name="Riley R."/>
            <person name="Saito K."/>
            <person name="San Clemente H."/>
            <person name="Shapiro H."/>
            <person name="van Tuinen D."/>
            <person name="Becard G."/>
            <person name="Bonfante P."/>
            <person name="Paszkowski U."/>
            <person name="Shachar-Hill Y.Y."/>
            <person name="Tuskan G.A."/>
            <person name="Young P.W."/>
            <person name="Sanders I.R."/>
            <person name="Henrissat B."/>
            <person name="Rensing S.A."/>
            <person name="Grigoriev I.V."/>
            <person name="Corradi N."/>
            <person name="Roux C."/>
            <person name="Martin F."/>
        </authorList>
    </citation>
    <scope>NUCLEOTIDE SEQUENCE [LARGE SCALE GENOMIC DNA]</scope>
    <source>
        <strain evidence="4">DAOM 181602 / DAOM 197198 / MUCL 43194</strain>
        <strain evidence="3">DAOM 197198</strain>
    </source>
</reference>
<dbReference type="HOGENOM" id="CLU_1886868_0_0_1"/>
<keyword evidence="4" id="KW-1185">Reference proteome</keyword>
<dbReference type="Proteomes" id="UP000018888">
    <property type="component" value="Unassembled WGS sequence"/>
</dbReference>
<sequence length="160" mass="19105">MRWNRFELFTNFIYHNEKPDTTSQEVLDIYNQNLIDIITIKNINYDIVNHVRSKRMDSLLDIRSSRAKKRVNITDDTREDFQNVRINDRMNQKSDVYADWSSEVNKARITTEDRIYDDLETSDLPSKADNKDSEEPLNPSLLDRNDTKDDKNDFWCYSDI</sequence>
<organism evidence="2">
    <name type="scientific">Rhizophagus irregularis (strain DAOM 181602 / DAOM 197198 / MUCL 43194)</name>
    <name type="common">Arbuscular mycorrhizal fungus</name>
    <name type="synonym">Glomus intraradices</name>
    <dbReference type="NCBI Taxonomy" id="747089"/>
    <lineage>
        <taxon>Eukaryota</taxon>
        <taxon>Fungi</taxon>
        <taxon>Fungi incertae sedis</taxon>
        <taxon>Mucoromycota</taxon>
        <taxon>Glomeromycotina</taxon>
        <taxon>Glomeromycetes</taxon>
        <taxon>Glomerales</taxon>
        <taxon>Glomeraceae</taxon>
        <taxon>Rhizophagus</taxon>
    </lineage>
</organism>
<accession>U9TGG1</accession>